<dbReference type="EnsemblMetazoa" id="CapteT218660">
    <property type="protein sequence ID" value="CapteP218660"/>
    <property type="gene ID" value="CapteG218660"/>
</dbReference>
<reference evidence="3" key="1">
    <citation type="submission" date="2012-12" db="EMBL/GenBank/DDBJ databases">
        <authorList>
            <person name="Hellsten U."/>
            <person name="Grimwood J."/>
            <person name="Chapman J.A."/>
            <person name="Shapiro H."/>
            <person name="Aerts A."/>
            <person name="Otillar R.P."/>
            <person name="Terry A.Y."/>
            <person name="Boore J.L."/>
            <person name="Simakov O."/>
            <person name="Marletaz F."/>
            <person name="Cho S.-J."/>
            <person name="Edsinger-Gonzales E."/>
            <person name="Havlak P."/>
            <person name="Kuo D.-H."/>
            <person name="Larsson T."/>
            <person name="Lv J."/>
            <person name="Arendt D."/>
            <person name="Savage R."/>
            <person name="Osoegawa K."/>
            <person name="de Jong P."/>
            <person name="Lindberg D.R."/>
            <person name="Seaver E.C."/>
            <person name="Weisblat D.A."/>
            <person name="Putnam N.H."/>
            <person name="Grigoriev I.V."/>
            <person name="Rokhsar D.S."/>
        </authorList>
    </citation>
    <scope>NUCLEOTIDE SEQUENCE</scope>
    <source>
        <strain evidence="3">I ESC-2004</strain>
    </source>
</reference>
<dbReference type="EMBL" id="KB292092">
    <property type="protein sequence ID" value="ELU18139.1"/>
    <property type="molecule type" value="Genomic_DNA"/>
</dbReference>
<name>R7VHP6_CAPTE</name>
<reference evidence="2" key="3">
    <citation type="submission" date="2015-06" db="UniProtKB">
        <authorList>
            <consortium name="EnsemblMetazoa"/>
        </authorList>
    </citation>
    <scope>IDENTIFICATION</scope>
</reference>
<evidence type="ECO:0000313" key="1">
    <source>
        <dbReference type="EMBL" id="ELU18139.1"/>
    </source>
</evidence>
<reference evidence="1 3" key="2">
    <citation type="journal article" date="2013" name="Nature">
        <title>Insights into bilaterian evolution from three spiralian genomes.</title>
        <authorList>
            <person name="Simakov O."/>
            <person name="Marletaz F."/>
            <person name="Cho S.J."/>
            <person name="Edsinger-Gonzales E."/>
            <person name="Havlak P."/>
            <person name="Hellsten U."/>
            <person name="Kuo D.H."/>
            <person name="Larsson T."/>
            <person name="Lv J."/>
            <person name="Arendt D."/>
            <person name="Savage R."/>
            <person name="Osoegawa K."/>
            <person name="de Jong P."/>
            <person name="Grimwood J."/>
            <person name="Chapman J.A."/>
            <person name="Shapiro H."/>
            <person name="Aerts A."/>
            <person name="Otillar R.P."/>
            <person name="Terry A.Y."/>
            <person name="Boore J.L."/>
            <person name="Grigoriev I.V."/>
            <person name="Lindberg D.R."/>
            <person name="Seaver E.C."/>
            <person name="Weisblat D.A."/>
            <person name="Putnam N.H."/>
            <person name="Rokhsar D.S."/>
        </authorList>
    </citation>
    <scope>NUCLEOTIDE SEQUENCE</scope>
    <source>
        <strain evidence="1 3">I ESC-2004</strain>
    </source>
</reference>
<dbReference type="EMBL" id="AMQN01003850">
    <property type="status" value="NOT_ANNOTATED_CDS"/>
    <property type="molecule type" value="Genomic_DNA"/>
</dbReference>
<protein>
    <submittedName>
        <fullName evidence="1 2">Uncharacterized protein</fullName>
    </submittedName>
</protein>
<gene>
    <name evidence="1" type="ORF">CAPTEDRAFT_218660</name>
</gene>
<proteinExistence type="predicted"/>
<dbReference type="Proteomes" id="UP000014760">
    <property type="component" value="Unassembled WGS sequence"/>
</dbReference>
<evidence type="ECO:0000313" key="3">
    <source>
        <dbReference type="Proteomes" id="UP000014760"/>
    </source>
</evidence>
<evidence type="ECO:0000313" key="2">
    <source>
        <dbReference type="EnsemblMetazoa" id="CapteP218660"/>
    </source>
</evidence>
<organism evidence="1">
    <name type="scientific">Capitella teleta</name>
    <name type="common">Polychaete worm</name>
    <dbReference type="NCBI Taxonomy" id="283909"/>
    <lineage>
        <taxon>Eukaryota</taxon>
        <taxon>Metazoa</taxon>
        <taxon>Spiralia</taxon>
        <taxon>Lophotrochozoa</taxon>
        <taxon>Annelida</taxon>
        <taxon>Polychaeta</taxon>
        <taxon>Sedentaria</taxon>
        <taxon>Scolecida</taxon>
        <taxon>Capitellidae</taxon>
        <taxon>Capitella</taxon>
    </lineage>
</organism>
<dbReference type="AlphaFoldDB" id="R7VHP6"/>
<sequence>MAAILLILELWKPGYEMTVRLHAYHYLISMYFRTHFADAKRVNFHATEMLVAIMIEVKERIIHLQGEVDCLKISSTLQGEATEAVSFLFEILQFDKEGEFKDFCSELTEERKRKQVQLYKNSAAKLS</sequence>
<dbReference type="HOGENOM" id="CLU_1972556_0_0_1"/>
<accession>R7VHP6</accession>
<keyword evidence="3" id="KW-1185">Reference proteome</keyword>